<reference evidence="5 6" key="1">
    <citation type="journal article" date="2012" name="J. Bacteriol.">
        <title>Complete genome sequences of Desulfosporosinus orientis DSM765T, Desulfosporosinus youngiae DSM17734T, Desulfosporosinus meridiei DSM13257T, and Desulfosporosinus acidiphilus DSM22704T.</title>
        <authorList>
            <person name="Pester M."/>
            <person name="Brambilla E."/>
            <person name="Alazard D."/>
            <person name="Rattei T."/>
            <person name="Weinmaier T."/>
            <person name="Han J."/>
            <person name="Lucas S."/>
            <person name="Lapidus A."/>
            <person name="Cheng J.F."/>
            <person name="Goodwin L."/>
            <person name="Pitluck S."/>
            <person name="Peters L."/>
            <person name="Ovchinnikova G."/>
            <person name="Teshima H."/>
            <person name="Detter J.C."/>
            <person name="Han C.S."/>
            <person name="Tapia R."/>
            <person name="Land M.L."/>
            <person name="Hauser L."/>
            <person name="Kyrpides N.C."/>
            <person name="Ivanova N.N."/>
            <person name="Pagani I."/>
            <person name="Huntmann M."/>
            <person name="Wei C.L."/>
            <person name="Davenport K.W."/>
            <person name="Daligault H."/>
            <person name="Chain P.S."/>
            <person name="Chen A."/>
            <person name="Mavromatis K."/>
            <person name="Markowitz V."/>
            <person name="Szeto E."/>
            <person name="Mikhailova N."/>
            <person name="Pati A."/>
            <person name="Wagner M."/>
            <person name="Woyke T."/>
            <person name="Ollivier B."/>
            <person name="Klenk H.P."/>
            <person name="Spring S."/>
            <person name="Loy A."/>
        </authorList>
    </citation>
    <scope>NUCLEOTIDE SEQUENCE [LARGE SCALE GENOMIC DNA]</scope>
    <source>
        <strain evidence="6">DSM 22704 / JCM 16185 / SJ4</strain>
    </source>
</reference>
<sequence>MYSETSNVILSRMLSNVSSDVDKSEGSFIYDATSPVAIEIAQQEANLDQVAKKFDITTLSGDELAMRIYQRTGISRNPATYATADVTITGNGMINTGDLVQTPGGVQFKSTQQQTISGSASVHVEALIAGSTGMVPANQITQFPVAIAGLVSVTNSNPTQDGFDAESDSALLQRYYDYIQTPATGGNIAQFINLMKDFTGVGDVKFYPTWNGNNTVKLVIIDVNKLPPSSDLVAAAQAYMDPGAQGLGLGAAPFGAFTTVEGAFASTITINFTAVKDSDYTDEQRLANVQANLTAYLQAIAFVDSTVSYAKIGSAILSSQGILDYTNLTVNGGISNVPLSYTSALTETPVLGVVTIA</sequence>
<dbReference type="PANTHER" id="PTHR37829:SF3">
    <property type="entry name" value="PROTEIN JAYE-RELATED"/>
    <property type="match status" value="1"/>
</dbReference>
<dbReference type="InterPro" id="IPR006949">
    <property type="entry name" value="Barrel_Baseplate_J-like"/>
</dbReference>
<evidence type="ECO:0000259" key="3">
    <source>
        <dbReference type="Pfam" id="PF26078"/>
    </source>
</evidence>
<dbReference type="STRING" id="646529.Desaci_1316"/>
<dbReference type="OrthoDB" id="2554267at2"/>
<proteinExistence type="inferred from homology"/>
<protein>
    <submittedName>
        <fullName evidence="5">Putative phage Mu protein gp47-like protein</fullName>
    </submittedName>
</protein>
<dbReference type="RefSeq" id="WP_014826349.1">
    <property type="nucleotide sequence ID" value="NC_018068.1"/>
</dbReference>
<keyword evidence="6" id="KW-1185">Reference proteome</keyword>
<dbReference type="Pfam" id="PF04865">
    <property type="entry name" value="Baseplate_J"/>
    <property type="match status" value="1"/>
</dbReference>
<evidence type="ECO:0000313" key="5">
    <source>
        <dbReference type="EMBL" id="AFM40342.1"/>
    </source>
</evidence>
<evidence type="ECO:0000256" key="1">
    <source>
        <dbReference type="ARBA" id="ARBA00038087"/>
    </source>
</evidence>
<dbReference type="EMBL" id="CP003639">
    <property type="protein sequence ID" value="AFM40342.1"/>
    <property type="molecule type" value="Genomic_DNA"/>
</dbReference>
<dbReference type="InterPro" id="IPR058530">
    <property type="entry name" value="Baseplate_J-like_C"/>
</dbReference>
<dbReference type="InterPro" id="IPR058531">
    <property type="entry name" value="Baseplate_J_M"/>
</dbReference>
<evidence type="ECO:0000259" key="4">
    <source>
        <dbReference type="Pfam" id="PF26079"/>
    </source>
</evidence>
<dbReference type="Pfam" id="PF26079">
    <property type="entry name" value="Baseplate_J_C"/>
    <property type="match status" value="1"/>
</dbReference>
<feature type="domain" description="Baseplate J-like C-terminal" evidence="4">
    <location>
        <begin position="268"/>
        <end position="356"/>
    </location>
</feature>
<organism evidence="5 6">
    <name type="scientific">Desulfosporosinus acidiphilus (strain DSM 22704 / JCM 16185 / SJ4)</name>
    <dbReference type="NCBI Taxonomy" id="646529"/>
    <lineage>
        <taxon>Bacteria</taxon>
        <taxon>Bacillati</taxon>
        <taxon>Bacillota</taxon>
        <taxon>Clostridia</taxon>
        <taxon>Eubacteriales</taxon>
        <taxon>Desulfitobacteriaceae</taxon>
        <taxon>Desulfosporosinus</taxon>
    </lineage>
</organism>
<dbReference type="PANTHER" id="PTHR37829">
    <property type="entry name" value="PHAGE-LIKE ELEMENT PBSX PROTEIN XKDT"/>
    <property type="match status" value="1"/>
</dbReference>
<dbReference type="Proteomes" id="UP000002892">
    <property type="component" value="Chromosome"/>
</dbReference>
<comment type="similarity">
    <text evidence="1">Belongs to the Mu gp47/PBSX XkdT family.</text>
</comment>
<name>I4D3G8_DESAJ</name>
<feature type="domain" description="Baseplate J-like central" evidence="3">
    <location>
        <begin position="183"/>
        <end position="261"/>
    </location>
</feature>
<evidence type="ECO:0000313" key="6">
    <source>
        <dbReference type="Proteomes" id="UP000002892"/>
    </source>
</evidence>
<dbReference type="Pfam" id="PF26078">
    <property type="entry name" value="Baseplate_J_M"/>
    <property type="match status" value="1"/>
</dbReference>
<dbReference type="KEGG" id="dai:Desaci_1316"/>
<dbReference type="HOGENOM" id="CLU_039609_0_0_9"/>
<evidence type="ECO:0000259" key="2">
    <source>
        <dbReference type="Pfam" id="PF04865"/>
    </source>
</evidence>
<dbReference type="AlphaFoldDB" id="I4D3G8"/>
<accession>I4D3G8</accession>
<dbReference type="InterPro" id="IPR052399">
    <property type="entry name" value="Phage_Baseplate_Assmbl_Protein"/>
</dbReference>
<dbReference type="eggNOG" id="COG3299">
    <property type="taxonomic scope" value="Bacteria"/>
</dbReference>
<feature type="domain" description="Baseplate protein J-like barrel" evidence="2">
    <location>
        <begin position="86"/>
        <end position="162"/>
    </location>
</feature>
<gene>
    <name evidence="5" type="ordered locus">Desaci_1316</name>
</gene>